<dbReference type="AlphaFoldDB" id="A0AAP0AU08"/>
<accession>A0AAP0AU08</accession>
<dbReference type="EMBL" id="JBBWWQ010000021">
    <property type="protein sequence ID" value="KAK8914506.1"/>
    <property type="molecule type" value="Genomic_DNA"/>
</dbReference>
<feature type="region of interest" description="Disordered" evidence="1">
    <location>
        <begin position="1"/>
        <end position="108"/>
    </location>
</feature>
<evidence type="ECO:0000313" key="3">
    <source>
        <dbReference type="Proteomes" id="UP001418222"/>
    </source>
</evidence>
<evidence type="ECO:0000256" key="1">
    <source>
        <dbReference type="SAM" id="MobiDB-lite"/>
    </source>
</evidence>
<dbReference type="Proteomes" id="UP001418222">
    <property type="component" value="Unassembled WGS sequence"/>
</dbReference>
<name>A0AAP0AU08_9ASPA</name>
<feature type="compositionally biased region" description="Basic and acidic residues" evidence="1">
    <location>
        <begin position="44"/>
        <end position="58"/>
    </location>
</feature>
<evidence type="ECO:0000313" key="2">
    <source>
        <dbReference type="EMBL" id="KAK8914506.1"/>
    </source>
</evidence>
<comment type="caution">
    <text evidence="2">The sequence shown here is derived from an EMBL/GenBank/DDBJ whole genome shotgun (WGS) entry which is preliminary data.</text>
</comment>
<feature type="compositionally biased region" description="Basic and acidic residues" evidence="1">
    <location>
        <begin position="13"/>
        <end position="22"/>
    </location>
</feature>
<organism evidence="2 3">
    <name type="scientific">Platanthera zijinensis</name>
    <dbReference type="NCBI Taxonomy" id="2320716"/>
    <lineage>
        <taxon>Eukaryota</taxon>
        <taxon>Viridiplantae</taxon>
        <taxon>Streptophyta</taxon>
        <taxon>Embryophyta</taxon>
        <taxon>Tracheophyta</taxon>
        <taxon>Spermatophyta</taxon>
        <taxon>Magnoliopsida</taxon>
        <taxon>Liliopsida</taxon>
        <taxon>Asparagales</taxon>
        <taxon>Orchidaceae</taxon>
        <taxon>Orchidoideae</taxon>
        <taxon>Orchideae</taxon>
        <taxon>Orchidinae</taxon>
        <taxon>Platanthera</taxon>
    </lineage>
</organism>
<protein>
    <submittedName>
        <fullName evidence="2">Uncharacterized protein</fullName>
    </submittedName>
</protein>
<sequence>MGNGKTGGGLRGRGQDEANRGGEEEEGLKRLTGYGGGGGRRTPHGRDRSKPREHRPVRELPPPPPSRPPLATNHQRPSTATGGHQQPPAATIGHQHLPSVIGTPQMRS</sequence>
<keyword evidence="3" id="KW-1185">Reference proteome</keyword>
<feature type="compositionally biased region" description="Gly residues" evidence="1">
    <location>
        <begin position="1"/>
        <end position="12"/>
    </location>
</feature>
<feature type="compositionally biased region" description="Polar residues" evidence="1">
    <location>
        <begin position="72"/>
        <end position="84"/>
    </location>
</feature>
<gene>
    <name evidence="2" type="ORF">KSP39_PZI023826</name>
</gene>
<reference evidence="2 3" key="1">
    <citation type="journal article" date="2022" name="Nat. Plants">
        <title>Genomes of leafy and leafless Platanthera orchids illuminate the evolution of mycoheterotrophy.</title>
        <authorList>
            <person name="Li M.H."/>
            <person name="Liu K.W."/>
            <person name="Li Z."/>
            <person name="Lu H.C."/>
            <person name="Ye Q.L."/>
            <person name="Zhang D."/>
            <person name="Wang J.Y."/>
            <person name="Li Y.F."/>
            <person name="Zhong Z.M."/>
            <person name="Liu X."/>
            <person name="Yu X."/>
            <person name="Liu D.K."/>
            <person name="Tu X.D."/>
            <person name="Liu B."/>
            <person name="Hao Y."/>
            <person name="Liao X.Y."/>
            <person name="Jiang Y.T."/>
            <person name="Sun W.H."/>
            <person name="Chen J."/>
            <person name="Chen Y.Q."/>
            <person name="Ai Y."/>
            <person name="Zhai J.W."/>
            <person name="Wu S.S."/>
            <person name="Zhou Z."/>
            <person name="Hsiao Y.Y."/>
            <person name="Wu W.L."/>
            <person name="Chen Y.Y."/>
            <person name="Lin Y.F."/>
            <person name="Hsu J.L."/>
            <person name="Li C.Y."/>
            <person name="Wang Z.W."/>
            <person name="Zhao X."/>
            <person name="Zhong W.Y."/>
            <person name="Ma X.K."/>
            <person name="Ma L."/>
            <person name="Huang J."/>
            <person name="Chen G.Z."/>
            <person name="Huang M.Z."/>
            <person name="Huang L."/>
            <person name="Peng D.H."/>
            <person name="Luo Y.B."/>
            <person name="Zou S.Q."/>
            <person name="Chen S.P."/>
            <person name="Lan S."/>
            <person name="Tsai W.C."/>
            <person name="Van de Peer Y."/>
            <person name="Liu Z.J."/>
        </authorList>
    </citation>
    <scope>NUCLEOTIDE SEQUENCE [LARGE SCALE GENOMIC DNA]</scope>
    <source>
        <strain evidence="2">Lor287</strain>
    </source>
</reference>
<proteinExistence type="predicted"/>
<feature type="compositionally biased region" description="Pro residues" evidence="1">
    <location>
        <begin position="59"/>
        <end position="68"/>
    </location>
</feature>